<feature type="non-terminal residue" evidence="2">
    <location>
        <position position="175"/>
    </location>
</feature>
<dbReference type="PANTHER" id="PTHR38849:SF1">
    <property type="entry name" value="SMALL SECRETED PROTEIN"/>
    <property type="match status" value="1"/>
</dbReference>
<evidence type="ECO:0000313" key="2">
    <source>
        <dbReference type="EMBL" id="KAF2240942.1"/>
    </source>
</evidence>
<dbReference type="EMBL" id="ML987214">
    <property type="protein sequence ID" value="KAF2240942.1"/>
    <property type="molecule type" value="Genomic_DNA"/>
</dbReference>
<dbReference type="GeneID" id="54576179"/>
<keyword evidence="3" id="KW-1185">Reference proteome</keyword>
<name>A0A6A6HT13_9PLEO</name>
<dbReference type="RefSeq" id="XP_033675946.1">
    <property type="nucleotide sequence ID" value="XM_033822849.1"/>
</dbReference>
<dbReference type="PANTHER" id="PTHR38849">
    <property type="entry name" value="SMALL SECRETED PROTEIN"/>
    <property type="match status" value="1"/>
</dbReference>
<evidence type="ECO:0000313" key="3">
    <source>
        <dbReference type="Proteomes" id="UP000800094"/>
    </source>
</evidence>
<evidence type="ECO:0008006" key="4">
    <source>
        <dbReference type="Google" id="ProtNLM"/>
    </source>
</evidence>
<organism evidence="2 3">
    <name type="scientific">Trematosphaeria pertusa</name>
    <dbReference type="NCBI Taxonomy" id="390896"/>
    <lineage>
        <taxon>Eukaryota</taxon>
        <taxon>Fungi</taxon>
        <taxon>Dikarya</taxon>
        <taxon>Ascomycota</taxon>
        <taxon>Pezizomycotina</taxon>
        <taxon>Dothideomycetes</taxon>
        <taxon>Pleosporomycetidae</taxon>
        <taxon>Pleosporales</taxon>
        <taxon>Massarineae</taxon>
        <taxon>Trematosphaeriaceae</taxon>
        <taxon>Trematosphaeria</taxon>
    </lineage>
</organism>
<proteinExistence type="predicted"/>
<gene>
    <name evidence="2" type="ORF">BU26DRAFT_405030</name>
</gene>
<reference evidence="2" key="1">
    <citation type="journal article" date="2020" name="Stud. Mycol.">
        <title>101 Dothideomycetes genomes: a test case for predicting lifestyles and emergence of pathogens.</title>
        <authorList>
            <person name="Haridas S."/>
            <person name="Albert R."/>
            <person name="Binder M."/>
            <person name="Bloem J."/>
            <person name="Labutti K."/>
            <person name="Salamov A."/>
            <person name="Andreopoulos B."/>
            <person name="Baker S."/>
            <person name="Barry K."/>
            <person name="Bills G."/>
            <person name="Bluhm B."/>
            <person name="Cannon C."/>
            <person name="Castanera R."/>
            <person name="Culley D."/>
            <person name="Daum C."/>
            <person name="Ezra D."/>
            <person name="Gonzalez J."/>
            <person name="Henrissat B."/>
            <person name="Kuo A."/>
            <person name="Liang C."/>
            <person name="Lipzen A."/>
            <person name="Lutzoni F."/>
            <person name="Magnuson J."/>
            <person name="Mondo S."/>
            <person name="Nolan M."/>
            <person name="Ohm R."/>
            <person name="Pangilinan J."/>
            <person name="Park H.-J."/>
            <person name="Ramirez L."/>
            <person name="Alfaro M."/>
            <person name="Sun H."/>
            <person name="Tritt A."/>
            <person name="Yoshinaga Y."/>
            <person name="Zwiers L.-H."/>
            <person name="Turgeon B."/>
            <person name="Goodwin S."/>
            <person name="Spatafora J."/>
            <person name="Crous P."/>
            <person name="Grigoriev I."/>
        </authorList>
    </citation>
    <scope>NUCLEOTIDE SEQUENCE</scope>
    <source>
        <strain evidence="2">CBS 122368</strain>
    </source>
</reference>
<dbReference type="AlphaFoldDB" id="A0A6A6HT13"/>
<evidence type="ECO:0000256" key="1">
    <source>
        <dbReference type="SAM" id="Coils"/>
    </source>
</evidence>
<feature type="coiled-coil region" evidence="1">
    <location>
        <begin position="122"/>
        <end position="156"/>
    </location>
</feature>
<feature type="non-terminal residue" evidence="2">
    <location>
        <position position="1"/>
    </location>
</feature>
<keyword evidence="1" id="KW-0175">Coiled coil</keyword>
<protein>
    <recommendedName>
        <fullName evidence="4">Small secreted protein</fullName>
    </recommendedName>
</protein>
<sequence length="175" mass="17965">SVAILSLTALTAALPTPNKRSLKTRQAGAVLADTTFDAISISGGQAGNAEQEALDVFSALDLNNPENIDPADIEFLGAVNDVANDAETDAFNPAIEAATGDEATALENGKIKNKVLKLMATKIELEAQQAQGEDVAAKLEEELTKLNNNIALDTEAAGQPSTAVAFDATISGGGN</sequence>
<accession>A0A6A6HT13</accession>
<dbReference type="OrthoDB" id="2151417at2759"/>
<dbReference type="Proteomes" id="UP000800094">
    <property type="component" value="Unassembled WGS sequence"/>
</dbReference>